<name>A0A2X0MDH5_9BASI</name>
<accession>A0A2X0MDH5</accession>
<reference evidence="1 2" key="1">
    <citation type="submission" date="2016-11" db="EMBL/GenBank/DDBJ databases">
        <authorList>
            <person name="Jaros S."/>
            <person name="Januszkiewicz K."/>
            <person name="Wedrychowicz H."/>
        </authorList>
    </citation>
    <scope>NUCLEOTIDE SEQUENCE [LARGE SCALE GENOMIC DNA]</scope>
</reference>
<evidence type="ECO:0000313" key="2">
    <source>
        <dbReference type="Proteomes" id="UP000249464"/>
    </source>
</evidence>
<evidence type="ECO:0000313" key="1">
    <source>
        <dbReference type="EMBL" id="SGY68159.1"/>
    </source>
</evidence>
<keyword evidence="2" id="KW-1185">Reference proteome</keyword>
<dbReference type="EMBL" id="FQNC01000046">
    <property type="protein sequence ID" value="SGY68159.1"/>
    <property type="molecule type" value="Genomic_DNA"/>
</dbReference>
<sequence>MGITSVTYECSLSTQKSPTQCLLTLQTPPIAPGLRQQALEPFLRLLTISHRRRRCARSMPRVLDARAVEGAWLEPKPLARFVHVHHLYLLREDGGAGTGGNAHTRLDDPLTLPDEVSAWSDAYQEERAFFRRVSGGKDVICFSYQQSTPRCTGSLCQSSFNRREDGVVTLIVGLFGWKDQVPAVVRMFASAGFVSLTAGGRHQVDELKAAEVRFRNQSLKRIVEAMLLVPLLRDRATHPATADPRLEAALRASYRAAHKIVPDAATFDTIYASARGVIFDAIQVVEEHLDKMIDSTTRDQLRRQHTLWLRPLLILSA</sequence>
<organism evidence="1 2">
    <name type="scientific">Microbotryum silenes-dioicae</name>
    <dbReference type="NCBI Taxonomy" id="796604"/>
    <lineage>
        <taxon>Eukaryota</taxon>
        <taxon>Fungi</taxon>
        <taxon>Dikarya</taxon>
        <taxon>Basidiomycota</taxon>
        <taxon>Pucciniomycotina</taxon>
        <taxon>Microbotryomycetes</taxon>
        <taxon>Microbotryales</taxon>
        <taxon>Microbotryaceae</taxon>
        <taxon>Microbotryum</taxon>
    </lineage>
</organism>
<proteinExistence type="predicted"/>
<gene>
    <name evidence="1" type="primary">BQ5605_C004g02858</name>
    <name evidence="1" type="ORF">BQ5605_C004G02858</name>
</gene>
<dbReference type="Proteomes" id="UP000249464">
    <property type="component" value="Unassembled WGS sequence"/>
</dbReference>
<dbReference type="AlphaFoldDB" id="A0A2X0MDH5"/>
<dbReference type="STRING" id="796604.A0A2X0MDH5"/>
<protein>
    <submittedName>
        <fullName evidence="1">BQ5605_C004g02858 protein</fullName>
    </submittedName>
</protein>